<organism evidence="3 4">
    <name type="scientific">Paucidesulfovibrio gracilis DSM 16080</name>
    <dbReference type="NCBI Taxonomy" id="1121449"/>
    <lineage>
        <taxon>Bacteria</taxon>
        <taxon>Pseudomonadati</taxon>
        <taxon>Thermodesulfobacteriota</taxon>
        <taxon>Desulfovibrionia</taxon>
        <taxon>Desulfovibrionales</taxon>
        <taxon>Desulfovibrionaceae</taxon>
        <taxon>Paucidesulfovibrio</taxon>
    </lineage>
</organism>
<dbReference type="Proteomes" id="UP000190027">
    <property type="component" value="Unassembled WGS sequence"/>
</dbReference>
<evidence type="ECO:0000256" key="1">
    <source>
        <dbReference type="SAM" id="Phobius"/>
    </source>
</evidence>
<name>A0A1T4XN78_9BACT</name>
<keyword evidence="1" id="KW-1133">Transmembrane helix</keyword>
<evidence type="ECO:0000313" key="3">
    <source>
        <dbReference type="EMBL" id="SKA90535.1"/>
    </source>
</evidence>
<feature type="transmembrane region" description="Helical" evidence="1">
    <location>
        <begin position="21"/>
        <end position="42"/>
    </location>
</feature>
<proteinExistence type="predicted"/>
<dbReference type="InterPro" id="IPR028087">
    <property type="entry name" value="Tad_N"/>
</dbReference>
<dbReference type="STRING" id="1121449.SAMN02745704_02235"/>
<keyword evidence="1" id="KW-0472">Membrane</keyword>
<dbReference type="AlphaFoldDB" id="A0A1T4XN78"/>
<dbReference type="Pfam" id="PF13400">
    <property type="entry name" value="Tad"/>
    <property type="match status" value="1"/>
</dbReference>
<keyword evidence="1" id="KW-0812">Transmembrane</keyword>
<evidence type="ECO:0000313" key="4">
    <source>
        <dbReference type="Proteomes" id="UP000190027"/>
    </source>
</evidence>
<feature type="domain" description="Putative Flp pilus-assembly TadG-like N-terminal" evidence="2">
    <location>
        <begin position="21"/>
        <end position="67"/>
    </location>
</feature>
<reference evidence="3 4" key="1">
    <citation type="submission" date="2017-02" db="EMBL/GenBank/DDBJ databases">
        <authorList>
            <person name="Peterson S.W."/>
        </authorList>
    </citation>
    <scope>NUCLEOTIDE SEQUENCE [LARGE SCALE GENOMIC DNA]</scope>
    <source>
        <strain evidence="3 4">DSM 16080</strain>
    </source>
</reference>
<evidence type="ECO:0000259" key="2">
    <source>
        <dbReference type="Pfam" id="PF13400"/>
    </source>
</evidence>
<keyword evidence="4" id="KW-1185">Reference proteome</keyword>
<accession>A0A1T4XN78</accession>
<gene>
    <name evidence="3" type="ORF">SAMN02745704_02235</name>
</gene>
<dbReference type="RefSeq" id="WP_078717780.1">
    <property type="nucleotide sequence ID" value="NZ_FUYC01000012.1"/>
</dbReference>
<dbReference type="OrthoDB" id="5447051at2"/>
<protein>
    <submittedName>
        <fullName evidence="3">Flp pilus assembly protein TadG</fullName>
    </submittedName>
</protein>
<dbReference type="EMBL" id="FUYC01000012">
    <property type="protein sequence ID" value="SKA90535.1"/>
    <property type="molecule type" value="Genomic_DNA"/>
</dbReference>
<sequence length="401" mass="42731">MSSRRTLLTRRLADFGRDERGVAALFYGLLMVALFGFAAFAVDTAYMHFKRTKLQNAADAAALAGASSLLAHGEDLALVRAEMIEYARANLDPTDAPLSAVAEADILFMRDGVPVAENPDQVEITVYRQATRGNALSLFFGPVVGVDQVDLQATARAGVVGACDSKCVKPFIVPAKFTWNDFASTDGKARGNGKLDVWSAEEMASVQTLGWSDEDKGAQILLKPGDPADAVVPSQYNLVDLPPVNKGVPVPGGAMLRENIRGCEGSNAETTVAPGDELQLEPGNTVGPVKQGIRELLNADPGAYWDAATLSVKGSVHTDPMSSERVVVVAFYDPRYPPVSGRTTQRVYQVGAVFIEAMDGKGTVTARFMEALARSPEDTGGSCGDPFLFLPRLMLDTDRGG</sequence>